<dbReference type="Gene3D" id="3.30.1520.10">
    <property type="entry name" value="Phox-like domain"/>
    <property type="match status" value="1"/>
</dbReference>
<sequence length="175" mass="20280">MIIGKVINMEISAHIISYTLAQPHMTADLQTSKTLNSVVSTEKSYKISFIIEVQTEFSKAKIWKTCDDFYNFHSQLCYFSHAPCQEGRLIDIIPKFPLKRNMSTFTNHSSAVILLATLENYLQSLTYILSNHYFNKFDPWVRLILSFLEVNSIKSREEKSAKLITKIFKSLTRNK</sequence>
<dbReference type="InterPro" id="IPR036871">
    <property type="entry name" value="PX_dom_sf"/>
</dbReference>
<dbReference type="EMBL" id="CAJZBQ010000032">
    <property type="protein sequence ID" value="CAG9322506.1"/>
    <property type="molecule type" value="Genomic_DNA"/>
</dbReference>
<accession>A0AAU9J6D6</accession>
<dbReference type="AlphaFoldDB" id="A0AAU9J6D6"/>
<evidence type="ECO:0008006" key="3">
    <source>
        <dbReference type="Google" id="ProtNLM"/>
    </source>
</evidence>
<dbReference type="SUPFAM" id="SSF64268">
    <property type="entry name" value="PX domain"/>
    <property type="match status" value="1"/>
</dbReference>
<comment type="caution">
    <text evidence="1">The sequence shown here is derived from an EMBL/GenBank/DDBJ whole genome shotgun (WGS) entry which is preliminary data.</text>
</comment>
<reference evidence="1" key="1">
    <citation type="submission" date="2021-09" db="EMBL/GenBank/DDBJ databases">
        <authorList>
            <consortium name="AG Swart"/>
            <person name="Singh M."/>
            <person name="Singh A."/>
            <person name="Seah K."/>
            <person name="Emmerich C."/>
        </authorList>
    </citation>
    <scope>NUCLEOTIDE SEQUENCE</scope>
    <source>
        <strain evidence="1">ATCC30299</strain>
    </source>
</reference>
<protein>
    <recommendedName>
        <fullName evidence="3">PX domain-containing protein</fullName>
    </recommendedName>
</protein>
<name>A0AAU9J6D6_9CILI</name>
<gene>
    <name evidence="1" type="ORF">BSTOLATCC_MIC31636</name>
</gene>
<evidence type="ECO:0000313" key="1">
    <source>
        <dbReference type="EMBL" id="CAG9322506.1"/>
    </source>
</evidence>
<proteinExistence type="predicted"/>
<dbReference type="GO" id="GO:0035091">
    <property type="term" value="F:phosphatidylinositol binding"/>
    <property type="evidence" value="ECO:0007669"/>
    <property type="project" value="InterPro"/>
</dbReference>
<organism evidence="1 2">
    <name type="scientific">Blepharisma stoltei</name>
    <dbReference type="NCBI Taxonomy" id="1481888"/>
    <lineage>
        <taxon>Eukaryota</taxon>
        <taxon>Sar</taxon>
        <taxon>Alveolata</taxon>
        <taxon>Ciliophora</taxon>
        <taxon>Postciliodesmatophora</taxon>
        <taxon>Heterotrichea</taxon>
        <taxon>Heterotrichida</taxon>
        <taxon>Blepharismidae</taxon>
        <taxon>Blepharisma</taxon>
    </lineage>
</organism>
<dbReference type="Proteomes" id="UP001162131">
    <property type="component" value="Unassembled WGS sequence"/>
</dbReference>
<evidence type="ECO:0000313" key="2">
    <source>
        <dbReference type="Proteomes" id="UP001162131"/>
    </source>
</evidence>
<keyword evidence="2" id="KW-1185">Reference proteome</keyword>